<dbReference type="AlphaFoldDB" id="A0A183FL05"/>
<reference evidence="4" key="2">
    <citation type="submission" date="2019-09" db="UniProtKB">
        <authorList>
            <consortium name="WormBaseParasite"/>
        </authorList>
    </citation>
    <scope>IDENTIFICATION</scope>
</reference>
<evidence type="ECO:0000256" key="1">
    <source>
        <dbReference type="SAM" id="MobiDB-lite"/>
    </source>
</evidence>
<dbReference type="EMBL" id="UZAH01025997">
    <property type="protein sequence ID" value="VDO73983.1"/>
    <property type="molecule type" value="Genomic_DNA"/>
</dbReference>
<proteinExistence type="predicted"/>
<reference evidence="2 3" key="1">
    <citation type="submission" date="2018-11" db="EMBL/GenBank/DDBJ databases">
        <authorList>
            <consortium name="Pathogen Informatics"/>
        </authorList>
    </citation>
    <scope>NUCLEOTIDE SEQUENCE [LARGE SCALE GENOMIC DNA]</scope>
</reference>
<feature type="compositionally biased region" description="Polar residues" evidence="1">
    <location>
        <begin position="11"/>
        <end position="21"/>
    </location>
</feature>
<dbReference type="Proteomes" id="UP000050761">
    <property type="component" value="Unassembled WGS sequence"/>
</dbReference>
<dbReference type="WBParaSite" id="HPBE_0000788101-mRNA-1">
    <property type="protein sequence ID" value="HPBE_0000788101-mRNA-1"/>
    <property type="gene ID" value="HPBE_0000788101"/>
</dbReference>
<evidence type="ECO:0000313" key="3">
    <source>
        <dbReference type="Proteomes" id="UP000050761"/>
    </source>
</evidence>
<organism evidence="3 4">
    <name type="scientific">Heligmosomoides polygyrus</name>
    <name type="common">Parasitic roundworm</name>
    <dbReference type="NCBI Taxonomy" id="6339"/>
    <lineage>
        <taxon>Eukaryota</taxon>
        <taxon>Metazoa</taxon>
        <taxon>Ecdysozoa</taxon>
        <taxon>Nematoda</taxon>
        <taxon>Chromadorea</taxon>
        <taxon>Rhabditida</taxon>
        <taxon>Rhabditina</taxon>
        <taxon>Rhabditomorpha</taxon>
        <taxon>Strongyloidea</taxon>
        <taxon>Heligmosomidae</taxon>
        <taxon>Heligmosomoides</taxon>
    </lineage>
</organism>
<accession>A0A3P7Z8K7</accession>
<feature type="region of interest" description="Disordered" evidence="1">
    <location>
        <begin position="108"/>
        <end position="149"/>
    </location>
</feature>
<feature type="compositionally biased region" description="Polar residues" evidence="1">
    <location>
        <begin position="137"/>
        <end position="149"/>
    </location>
</feature>
<evidence type="ECO:0000313" key="4">
    <source>
        <dbReference type="WBParaSite" id="HPBE_0000788101-mRNA-1"/>
    </source>
</evidence>
<protein>
    <submittedName>
        <fullName evidence="2 4">Uncharacterized protein</fullName>
    </submittedName>
</protein>
<evidence type="ECO:0000313" key="2">
    <source>
        <dbReference type="EMBL" id="VDO73983.1"/>
    </source>
</evidence>
<sequence length="149" mass="15879">MHAIQAWIPPKTTTTPQSQVAGKSPGVATTTVFVVGAPTMPQAMATMPACQDTSPPIIIVQTEVGIVGWVGVMTGEKLTVKCRYCEKPCIAKPGEGALVEEPLLPLEAEPGSPIKVHQQGEAMKKNEDYHEGETRSSGKQCPAEQNQKD</sequence>
<keyword evidence="3" id="KW-1185">Reference proteome</keyword>
<name>A0A183FL05_HELPZ</name>
<feature type="region of interest" description="Disordered" evidence="1">
    <location>
        <begin position="1"/>
        <end position="23"/>
    </location>
</feature>
<accession>A0A183FL05</accession>
<feature type="compositionally biased region" description="Basic and acidic residues" evidence="1">
    <location>
        <begin position="122"/>
        <end position="136"/>
    </location>
</feature>
<gene>
    <name evidence="2" type="ORF">HPBE_LOCUS7882</name>
</gene>